<organism evidence="1 2">
    <name type="scientific">Amblyomma americanum</name>
    <name type="common">Lone star tick</name>
    <dbReference type="NCBI Taxonomy" id="6943"/>
    <lineage>
        <taxon>Eukaryota</taxon>
        <taxon>Metazoa</taxon>
        <taxon>Ecdysozoa</taxon>
        <taxon>Arthropoda</taxon>
        <taxon>Chelicerata</taxon>
        <taxon>Arachnida</taxon>
        <taxon>Acari</taxon>
        <taxon>Parasitiformes</taxon>
        <taxon>Ixodida</taxon>
        <taxon>Ixodoidea</taxon>
        <taxon>Ixodidae</taxon>
        <taxon>Amblyomminae</taxon>
        <taxon>Amblyomma</taxon>
    </lineage>
</organism>
<evidence type="ECO:0000313" key="1">
    <source>
        <dbReference type="EMBL" id="KAK8778852.1"/>
    </source>
</evidence>
<evidence type="ECO:0000313" key="2">
    <source>
        <dbReference type="Proteomes" id="UP001321473"/>
    </source>
</evidence>
<dbReference type="AlphaFoldDB" id="A0AAQ4EW31"/>
<reference evidence="1 2" key="1">
    <citation type="journal article" date="2023" name="Arcadia Sci">
        <title>De novo assembly of a long-read Amblyomma americanum tick genome.</title>
        <authorList>
            <person name="Chou S."/>
            <person name="Poskanzer K.E."/>
            <person name="Rollins M."/>
            <person name="Thuy-Boun P.S."/>
        </authorList>
    </citation>
    <scope>NUCLEOTIDE SEQUENCE [LARGE SCALE GENOMIC DNA]</scope>
    <source>
        <strain evidence="1">F_SG_1</strain>
        <tissue evidence="1">Salivary glands</tissue>
    </source>
</reference>
<sequence length="97" mass="10785">MNLICSSLQNRYALYPLGCVCGGSYYKDNTTCRYAWEASHDDTEQFHGRCFKGLCVPSACNPQHKITKRGLPIGCEVKCKSGNPVDVLYYPSGRPCV</sequence>
<feature type="non-terminal residue" evidence="1">
    <location>
        <position position="97"/>
    </location>
</feature>
<comment type="caution">
    <text evidence="1">The sequence shown here is derived from an EMBL/GenBank/DDBJ whole genome shotgun (WGS) entry which is preliminary data.</text>
</comment>
<name>A0AAQ4EW31_AMBAM</name>
<protein>
    <submittedName>
        <fullName evidence="1">Uncharacterized protein</fullName>
    </submittedName>
</protein>
<dbReference type="Proteomes" id="UP001321473">
    <property type="component" value="Unassembled WGS sequence"/>
</dbReference>
<dbReference type="EMBL" id="JARKHS020010341">
    <property type="protein sequence ID" value="KAK8778852.1"/>
    <property type="molecule type" value="Genomic_DNA"/>
</dbReference>
<keyword evidence="2" id="KW-1185">Reference proteome</keyword>
<accession>A0AAQ4EW31</accession>
<gene>
    <name evidence="1" type="ORF">V5799_019807</name>
</gene>
<proteinExistence type="predicted"/>